<dbReference type="AlphaFoldDB" id="A0A5P1F3M9"/>
<dbReference type="EMBL" id="CM007384">
    <property type="protein sequence ID" value="ONK72333.1"/>
    <property type="molecule type" value="Genomic_DNA"/>
</dbReference>
<reference evidence="3" key="1">
    <citation type="journal article" date="2017" name="Nat. Commun.">
        <title>The asparagus genome sheds light on the origin and evolution of a young Y chromosome.</title>
        <authorList>
            <person name="Harkess A."/>
            <person name="Zhou J."/>
            <person name="Xu C."/>
            <person name="Bowers J.E."/>
            <person name="Van der Hulst R."/>
            <person name="Ayyampalayam S."/>
            <person name="Mercati F."/>
            <person name="Riccardi P."/>
            <person name="McKain M.R."/>
            <person name="Kakrana A."/>
            <person name="Tang H."/>
            <person name="Ray J."/>
            <person name="Groenendijk J."/>
            <person name="Arikit S."/>
            <person name="Mathioni S.M."/>
            <person name="Nakano M."/>
            <person name="Shan H."/>
            <person name="Telgmann-Rauber A."/>
            <person name="Kanno A."/>
            <person name="Yue Z."/>
            <person name="Chen H."/>
            <person name="Li W."/>
            <person name="Chen Y."/>
            <person name="Xu X."/>
            <person name="Zhang Y."/>
            <person name="Luo S."/>
            <person name="Chen H."/>
            <person name="Gao J."/>
            <person name="Mao Z."/>
            <person name="Pires J.C."/>
            <person name="Luo M."/>
            <person name="Kudrna D."/>
            <person name="Wing R.A."/>
            <person name="Meyers B.C."/>
            <person name="Yi K."/>
            <person name="Kong H."/>
            <person name="Lavrijsen P."/>
            <person name="Sunseri F."/>
            <person name="Falavigna A."/>
            <person name="Ye Y."/>
            <person name="Leebens-Mack J.H."/>
            <person name="Chen G."/>
        </authorList>
    </citation>
    <scope>NUCLEOTIDE SEQUENCE [LARGE SCALE GENOMIC DNA]</scope>
    <source>
        <strain evidence="3">cv. DH0086</strain>
    </source>
</reference>
<accession>A0A5P1F3M9</accession>
<keyword evidence="3" id="KW-1185">Reference proteome</keyword>
<name>A0A5P1F3M9_ASPOF</name>
<organism evidence="2 3">
    <name type="scientific">Asparagus officinalis</name>
    <name type="common">Garden asparagus</name>
    <dbReference type="NCBI Taxonomy" id="4686"/>
    <lineage>
        <taxon>Eukaryota</taxon>
        <taxon>Viridiplantae</taxon>
        <taxon>Streptophyta</taxon>
        <taxon>Embryophyta</taxon>
        <taxon>Tracheophyta</taxon>
        <taxon>Spermatophyta</taxon>
        <taxon>Magnoliopsida</taxon>
        <taxon>Liliopsida</taxon>
        <taxon>Asparagales</taxon>
        <taxon>Asparagaceae</taxon>
        <taxon>Asparagoideae</taxon>
        <taxon>Asparagus</taxon>
    </lineage>
</organism>
<proteinExistence type="predicted"/>
<feature type="region of interest" description="Disordered" evidence="1">
    <location>
        <begin position="91"/>
        <end position="120"/>
    </location>
</feature>
<dbReference type="Proteomes" id="UP000243459">
    <property type="component" value="Chromosome 4"/>
</dbReference>
<sequence>MGELVAELGVGKRSKRSSARCRDPPVVVQASGLTRVSLPLEQHLPEEQSVIRVDGFDTITSALTRAADITSEPVFYLADQVRSRLSWWGRHLDRRHSSPSPKQRRALSDEGESSEGAGEELAAVVPLTEGGTESPVMTECSADADTLDQEAPASVDAVVLPPNALVDQEK</sequence>
<protein>
    <submittedName>
        <fullName evidence="2">Uncharacterized protein</fullName>
    </submittedName>
</protein>
<gene>
    <name evidence="2" type="ORF">A4U43_C04F18250</name>
</gene>
<evidence type="ECO:0000313" key="2">
    <source>
        <dbReference type="EMBL" id="ONK72333.1"/>
    </source>
</evidence>
<dbReference type="Gramene" id="ONK72333">
    <property type="protein sequence ID" value="ONK72333"/>
    <property type="gene ID" value="A4U43_C04F18250"/>
</dbReference>
<evidence type="ECO:0000313" key="3">
    <source>
        <dbReference type="Proteomes" id="UP000243459"/>
    </source>
</evidence>
<feature type="region of interest" description="Disordered" evidence="1">
    <location>
        <begin position="1"/>
        <end position="22"/>
    </location>
</feature>
<evidence type="ECO:0000256" key="1">
    <source>
        <dbReference type="SAM" id="MobiDB-lite"/>
    </source>
</evidence>